<keyword evidence="4" id="KW-1185">Reference proteome</keyword>
<dbReference type="SUPFAM" id="SSF53474">
    <property type="entry name" value="alpha/beta-Hydrolases"/>
    <property type="match status" value="1"/>
</dbReference>
<comment type="caution">
    <text evidence="3">The sequence shown here is derived from an EMBL/GenBank/DDBJ whole genome shotgun (WGS) entry which is preliminary data.</text>
</comment>
<organism evidence="3 4">
    <name type="scientific">Phenylobacterium haematophilum</name>
    <dbReference type="NCBI Taxonomy" id="98513"/>
    <lineage>
        <taxon>Bacteria</taxon>
        <taxon>Pseudomonadati</taxon>
        <taxon>Pseudomonadota</taxon>
        <taxon>Alphaproteobacteria</taxon>
        <taxon>Caulobacterales</taxon>
        <taxon>Caulobacteraceae</taxon>
        <taxon>Phenylobacterium</taxon>
    </lineage>
</organism>
<dbReference type="EMBL" id="JACIDK010000001">
    <property type="protein sequence ID" value="MBB3889860.1"/>
    <property type="molecule type" value="Genomic_DNA"/>
</dbReference>
<accession>A0A839ZX46</accession>
<sequence length="726" mass="78765">MRILPALAIASLLSSTAIPLAAQAAQCSSGWAGTIQYSRNQSNSNAKTEQRVTGKGTETTNWSMTYDYVAQVSVRPAAEADDSIGKATISLTSVSTETKSAQDRYICPHERTPRAMSGSFISKTETRGNGAGLEADVHVGLDSDGTYRVSVGLPDIQGTVSGSNSSSYSGQCTPKQGVNQSIADVPTTITGYTFSSSGQDRVLASDPDRLSGSYSASAYGVTETLKWNLRRCGGALRLVDVKFEDMRFPTWEAWQEISEQKGTIDGNIVRVTATVANDGPDEKSATIKFRETYKGDKWDSAKPDSLLNELSVLVPAGEQREVSFKWDSSGYAWYDDGRPRLVQRIRTELEDAGKKVDDKTQNLKVAPKPLVLVHGLWSTWNAWEAWQNILTTSHSYDWKAFPVGEKPEHGRMRTGEKLANTEPTNTIAQNAVELGLYVKYAQQDRNAWHIDIVAHSMGGLISRRYIHATMPTYPDGKPQVAHLVMLGTPNMGSRCADIISAPLETAGRSMDALRELRPSVVAQFNAVHTERKGVEFSVLAGNPLPAVCYMYDENDSVVTVPSATWAIADTEQQSVLHTDMATAEVFSSFAKPRLAIGPARQKPIKLSALDATAFSLDAAEQTDAFTPDFSKIVKLAPGQTLNVELPVKTASDFGMTFIAASRVSASVSDDHGAIVGENLKDTPAAGQLFRSIYAKRAVAAGTWTLMLRNDEPAEQEVVLSTWSKPG</sequence>
<keyword evidence="1" id="KW-0732">Signal</keyword>
<dbReference type="Gene3D" id="3.40.50.1820">
    <property type="entry name" value="alpha/beta hydrolase"/>
    <property type="match status" value="1"/>
</dbReference>
<gene>
    <name evidence="3" type="ORF">GGQ61_000557</name>
</gene>
<evidence type="ECO:0000256" key="1">
    <source>
        <dbReference type="SAM" id="SignalP"/>
    </source>
</evidence>
<dbReference type="InterPro" id="IPR029058">
    <property type="entry name" value="AB_hydrolase_fold"/>
</dbReference>
<dbReference type="PANTHER" id="PTHR37946">
    <property type="entry name" value="SLL1969 PROTEIN"/>
    <property type="match status" value="1"/>
</dbReference>
<feature type="domain" description="DUF7379" evidence="2">
    <location>
        <begin position="426"/>
        <end position="497"/>
    </location>
</feature>
<feature type="chain" id="PRO_5032884041" evidence="1">
    <location>
        <begin position="25"/>
        <end position="726"/>
    </location>
</feature>
<reference evidence="3 4" key="1">
    <citation type="submission" date="2020-08" db="EMBL/GenBank/DDBJ databases">
        <title>Genomic Encyclopedia of Type Strains, Phase IV (KMG-IV): sequencing the most valuable type-strain genomes for metagenomic binning, comparative biology and taxonomic classification.</title>
        <authorList>
            <person name="Goeker M."/>
        </authorList>
    </citation>
    <scope>NUCLEOTIDE SEQUENCE [LARGE SCALE GENOMIC DNA]</scope>
    <source>
        <strain evidence="3 4">DSM 21793</strain>
    </source>
</reference>
<evidence type="ECO:0000313" key="3">
    <source>
        <dbReference type="EMBL" id="MBB3889860.1"/>
    </source>
</evidence>
<name>A0A839ZX46_9CAUL</name>
<feature type="signal peptide" evidence="1">
    <location>
        <begin position="1"/>
        <end position="24"/>
    </location>
</feature>
<proteinExistence type="predicted"/>
<protein>
    <submittedName>
        <fullName evidence="3">Pimeloyl-ACP methyl ester carboxylesterase</fullName>
    </submittedName>
</protein>
<dbReference type="PANTHER" id="PTHR37946:SF1">
    <property type="entry name" value="SLL1969 PROTEIN"/>
    <property type="match status" value="1"/>
</dbReference>
<dbReference type="AlphaFoldDB" id="A0A839ZX46"/>
<dbReference type="RefSeq" id="WP_183769785.1">
    <property type="nucleotide sequence ID" value="NZ_JACIDK010000001.1"/>
</dbReference>
<dbReference type="Pfam" id="PF24096">
    <property type="entry name" value="DUF7379"/>
    <property type="match status" value="1"/>
</dbReference>
<evidence type="ECO:0000313" key="4">
    <source>
        <dbReference type="Proteomes" id="UP000530564"/>
    </source>
</evidence>
<dbReference type="Proteomes" id="UP000530564">
    <property type="component" value="Unassembled WGS sequence"/>
</dbReference>
<dbReference type="InterPro" id="IPR055803">
    <property type="entry name" value="DUF7379"/>
</dbReference>
<evidence type="ECO:0000259" key="2">
    <source>
        <dbReference type="Pfam" id="PF24096"/>
    </source>
</evidence>